<dbReference type="PANTHER" id="PTHR22604:SF105">
    <property type="entry name" value="TRANS-1,2-DIHYDROBENZENE-1,2-DIOL DEHYDROGENASE"/>
    <property type="match status" value="1"/>
</dbReference>
<dbReference type="AlphaFoldDB" id="A0A1M5I004"/>
<dbReference type="STRING" id="2017.SAMN05444320_10737"/>
<sequence length="326" mass="35466">MLGCASIAWRRTLPAIAGSEHTDIVAVASRDTARAERFAERFGGVAVSGYQRLLERADVEAVYLPLPTGLHAEWAARALRAGKHVLTEKPLASTAEQVAELRALADATGLLLRENRMFVHHPQHQHVHRLLADGAIGHLRTLTAAMAIPPLPDEDVRYRPELGGGALLDVGFYPLHTALVFLSPPVELVGAHLARDRARDVDVGGSALLCGGDGATAQLTFGFQHAYRSAYELWGERGRIVLERAFTPPPTWQPLLRIERQDRTETLTLPAADQFRASVERFAHLARGGGVDREHLDTATRAAALVDQIRARAAVSWSAPQIRATG</sequence>
<accession>A0A1M5I004</accession>
<evidence type="ECO:0000259" key="4">
    <source>
        <dbReference type="Pfam" id="PF22725"/>
    </source>
</evidence>
<evidence type="ECO:0000256" key="2">
    <source>
        <dbReference type="ARBA" id="ARBA00023002"/>
    </source>
</evidence>
<dbReference type="Proteomes" id="UP000184501">
    <property type="component" value="Unassembled WGS sequence"/>
</dbReference>
<dbReference type="EMBL" id="FQVN01000007">
    <property type="protein sequence ID" value="SHG21591.1"/>
    <property type="molecule type" value="Genomic_DNA"/>
</dbReference>
<evidence type="ECO:0000313" key="5">
    <source>
        <dbReference type="EMBL" id="SHG21591.1"/>
    </source>
</evidence>
<evidence type="ECO:0000256" key="1">
    <source>
        <dbReference type="ARBA" id="ARBA00010928"/>
    </source>
</evidence>
<feature type="domain" description="GFO/IDH/MocA-like oxidoreductase" evidence="4">
    <location>
        <begin position="124"/>
        <end position="241"/>
    </location>
</feature>
<dbReference type="InterPro" id="IPR055170">
    <property type="entry name" value="GFO_IDH_MocA-like_dom"/>
</dbReference>
<keyword evidence="6" id="KW-1185">Reference proteome</keyword>
<comment type="similarity">
    <text evidence="1">Belongs to the Gfo/Idh/MocA family.</text>
</comment>
<dbReference type="InterPro" id="IPR000683">
    <property type="entry name" value="Gfo/Idh/MocA-like_OxRdtase_N"/>
</dbReference>
<name>A0A1M5I004_STRHI</name>
<dbReference type="Pfam" id="PF01408">
    <property type="entry name" value="GFO_IDH_MocA"/>
    <property type="match status" value="1"/>
</dbReference>
<gene>
    <name evidence="5" type="ORF">SAMN05444320_10737</name>
</gene>
<dbReference type="SUPFAM" id="SSF51735">
    <property type="entry name" value="NAD(P)-binding Rossmann-fold domains"/>
    <property type="match status" value="1"/>
</dbReference>
<dbReference type="InterPro" id="IPR050984">
    <property type="entry name" value="Gfo/Idh/MocA_domain"/>
</dbReference>
<reference evidence="5 6" key="1">
    <citation type="submission" date="2016-11" db="EMBL/GenBank/DDBJ databases">
        <authorList>
            <person name="Jaros S."/>
            <person name="Januszkiewicz K."/>
            <person name="Wedrychowicz H."/>
        </authorList>
    </citation>
    <scope>NUCLEOTIDE SEQUENCE [LARGE SCALE GENOMIC DNA]</scope>
    <source>
        <strain evidence="5 6">DSM 44523</strain>
    </source>
</reference>
<dbReference type="Gene3D" id="3.40.50.720">
    <property type="entry name" value="NAD(P)-binding Rossmann-like Domain"/>
    <property type="match status" value="1"/>
</dbReference>
<evidence type="ECO:0000259" key="3">
    <source>
        <dbReference type="Pfam" id="PF01408"/>
    </source>
</evidence>
<dbReference type="SUPFAM" id="SSF55347">
    <property type="entry name" value="Glyceraldehyde-3-phosphate dehydrogenase-like, C-terminal domain"/>
    <property type="match status" value="1"/>
</dbReference>
<dbReference type="Gene3D" id="3.30.360.10">
    <property type="entry name" value="Dihydrodipicolinate Reductase, domain 2"/>
    <property type="match status" value="1"/>
</dbReference>
<evidence type="ECO:0000313" key="6">
    <source>
        <dbReference type="Proteomes" id="UP000184501"/>
    </source>
</evidence>
<organism evidence="5 6">
    <name type="scientific">Streptoalloteichus hindustanus</name>
    <dbReference type="NCBI Taxonomy" id="2017"/>
    <lineage>
        <taxon>Bacteria</taxon>
        <taxon>Bacillati</taxon>
        <taxon>Actinomycetota</taxon>
        <taxon>Actinomycetes</taxon>
        <taxon>Pseudonocardiales</taxon>
        <taxon>Pseudonocardiaceae</taxon>
        <taxon>Streptoalloteichus</taxon>
    </lineage>
</organism>
<dbReference type="Pfam" id="PF22725">
    <property type="entry name" value="GFO_IDH_MocA_C3"/>
    <property type="match status" value="1"/>
</dbReference>
<protein>
    <submittedName>
        <fullName evidence="5">NDP-hexose-3-ketoreductase</fullName>
    </submittedName>
</protein>
<dbReference type="PANTHER" id="PTHR22604">
    <property type="entry name" value="OXIDOREDUCTASES"/>
    <property type="match status" value="1"/>
</dbReference>
<keyword evidence="2" id="KW-0560">Oxidoreductase</keyword>
<dbReference type="GO" id="GO:0016491">
    <property type="term" value="F:oxidoreductase activity"/>
    <property type="evidence" value="ECO:0007669"/>
    <property type="project" value="UniProtKB-KW"/>
</dbReference>
<dbReference type="GO" id="GO:0000166">
    <property type="term" value="F:nucleotide binding"/>
    <property type="evidence" value="ECO:0007669"/>
    <property type="project" value="InterPro"/>
</dbReference>
<proteinExistence type="inferred from homology"/>
<dbReference type="InterPro" id="IPR036291">
    <property type="entry name" value="NAD(P)-bd_dom_sf"/>
</dbReference>
<feature type="domain" description="Gfo/Idh/MocA-like oxidoreductase N-terminal" evidence="3">
    <location>
        <begin position="2"/>
        <end position="113"/>
    </location>
</feature>